<reference evidence="2" key="1">
    <citation type="submission" date="2021-06" db="EMBL/GenBank/DDBJ databases">
        <authorList>
            <person name="Kallberg Y."/>
            <person name="Tangrot J."/>
            <person name="Rosling A."/>
        </authorList>
    </citation>
    <scope>NUCLEOTIDE SEQUENCE</scope>
    <source>
        <strain evidence="2">FL966</strain>
    </source>
</reference>
<evidence type="ECO:0000313" key="3">
    <source>
        <dbReference type="Proteomes" id="UP000789759"/>
    </source>
</evidence>
<proteinExistence type="predicted"/>
<evidence type="ECO:0000313" key="2">
    <source>
        <dbReference type="EMBL" id="CAG8649187.1"/>
    </source>
</evidence>
<organism evidence="2 3">
    <name type="scientific">Cetraspora pellucida</name>
    <dbReference type="NCBI Taxonomy" id="1433469"/>
    <lineage>
        <taxon>Eukaryota</taxon>
        <taxon>Fungi</taxon>
        <taxon>Fungi incertae sedis</taxon>
        <taxon>Mucoromycota</taxon>
        <taxon>Glomeromycotina</taxon>
        <taxon>Glomeromycetes</taxon>
        <taxon>Diversisporales</taxon>
        <taxon>Gigasporaceae</taxon>
        <taxon>Cetraspora</taxon>
    </lineage>
</organism>
<feature type="region of interest" description="Disordered" evidence="1">
    <location>
        <begin position="1"/>
        <end position="29"/>
    </location>
</feature>
<dbReference type="Proteomes" id="UP000789759">
    <property type="component" value="Unassembled WGS sequence"/>
</dbReference>
<sequence>MSKNTHQNQKNKTRSVPILEKPASTPSDLPKASQYLLNFDNQMAHEDNAKITIGVVKPTGSKMFISSLKGNITAFMSISEPGTLNITIKNTRKVESGEYYKARKGKELTNQLIDVLTYKMQQIAANYEKLTTTLAARVEVNSQPAQNQLSPPQQPPNSNIKCYNCGK</sequence>
<keyword evidence="3" id="KW-1185">Reference proteome</keyword>
<dbReference type="AlphaFoldDB" id="A0A9N9DQ05"/>
<dbReference type="EMBL" id="CAJVQA010006965">
    <property type="protein sequence ID" value="CAG8649187.1"/>
    <property type="molecule type" value="Genomic_DNA"/>
</dbReference>
<accession>A0A9N9DQ05</accession>
<dbReference type="OrthoDB" id="10591021at2759"/>
<evidence type="ECO:0000256" key="1">
    <source>
        <dbReference type="SAM" id="MobiDB-lite"/>
    </source>
</evidence>
<comment type="caution">
    <text evidence="2">The sequence shown here is derived from an EMBL/GenBank/DDBJ whole genome shotgun (WGS) entry which is preliminary data.</text>
</comment>
<gene>
    <name evidence="2" type="ORF">CPELLU_LOCUS9241</name>
</gene>
<feature type="compositionally biased region" description="Polar residues" evidence="1">
    <location>
        <begin position="1"/>
        <end position="10"/>
    </location>
</feature>
<name>A0A9N9DQ05_9GLOM</name>
<protein>
    <submittedName>
        <fullName evidence="2">13978_t:CDS:1</fullName>
    </submittedName>
</protein>